<keyword evidence="5 13" id="KW-0812">Transmembrane</keyword>
<evidence type="ECO:0000313" key="14">
    <source>
        <dbReference type="EMBL" id="WYW56159.1"/>
    </source>
</evidence>
<comment type="catalytic activity">
    <reaction evidence="12">
        <text>K(+)(in) = K(+)(out)</text>
        <dbReference type="Rhea" id="RHEA:29463"/>
        <dbReference type="ChEBI" id="CHEBI:29103"/>
    </reaction>
</comment>
<dbReference type="PANTHER" id="PTHR31462:SF5">
    <property type="entry name" value="ENDOSOMAL_LYSOSOMAL PROTON CHANNEL TMEM175"/>
    <property type="match status" value="1"/>
</dbReference>
<evidence type="ECO:0000256" key="6">
    <source>
        <dbReference type="ARBA" id="ARBA00022826"/>
    </source>
</evidence>
<protein>
    <submittedName>
        <fullName evidence="14">TMEM175 family protein</fullName>
    </submittedName>
</protein>
<evidence type="ECO:0000256" key="9">
    <source>
        <dbReference type="ARBA" id="ARBA00023065"/>
    </source>
</evidence>
<feature type="transmembrane region" description="Helical" evidence="13">
    <location>
        <begin position="12"/>
        <end position="31"/>
    </location>
</feature>
<evidence type="ECO:0000256" key="1">
    <source>
        <dbReference type="ARBA" id="ARBA00004141"/>
    </source>
</evidence>
<keyword evidence="7" id="KW-0630">Potassium</keyword>
<gene>
    <name evidence="14" type="ORF">WG950_02630</name>
</gene>
<dbReference type="EMBL" id="CP150496">
    <property type="protein sequence ID" value="WYW56159.1"/>
    <property type="molecule type" value="Genomic_DNA"/>
</dbReference>
<evidence type="ECO:0000256" key="13">
    <source>
        <dbReference type="SAM" id="Phobius"/>
    </source>
</evidence>
<feature type="transmembrane region" description="Helical" evidence="13">
    <location>
        <begin position="157"/>
        <end position="176"/>
    </location>
</feature>
<proteinExistence type="inferred from homology"/>
<feature type="transmembrane region" description="Helical" evidence="13">
    <location>
        <begin position="182"/>
        <end position="198"/>
    </location>
</feature>
<evidence type="ECO:0000256" key="2">
    <source>
        <dbReference type="ARBA" id="ARBA00006920"/>
    </source>
</evidence>
<accession>A0ABZ2TSQ1</accession>
<dbReference type="InterPro" id="IPR010617">
    <property type="entry name" value="TMEM175-like"/>
</dbReference>
<reference evidence="14 15" key="1">
    <citation type="submission" date="2024-03" db="EMBL/GenBank/DDBJ databases">
        <authorList>
            <person name="Cao K."/>
        </authorList>
    </citation>
    <scope>NUCLEOTIDE SEQUENCE [LARGE SCALE GENOMIC DNA]</scope>
    <source>
        <strain evidence="14 15">MCCC 1K00696</strain>
    </source>
</reference>
<keyword evidence="4" id="KW-0633">Potassium transport</keyword>
<comment type="similarity">
    <text evidence="2">Belongs to the TMEM175 family.</text>
</comment>
<dbReference type="Pfam" id="PF06736">
    <property type="entry name" value="TMEM175"/>
    <property type="match status" value="1"/>
</dbReference>
<keyword evidence="6" id="KW-0631">Potassium channel</keyword>
<evidence type="ECO:0000256" key="11">
    <source>
        <dbReference type="ARBA" id="ARBA00023303"/>
    </source>
</evidence>
<keyword evidence="9" id="KW-0406">Ion transport</keyword>
<evidence type="ECO:0000256" key="12">
    <source>
        <dbReference type="ARBA" id="ARBA00034430"/>
    </source>
</evidence>
<feature type="transmembrane region" description="Helical" evidence="13">
    <location>
        <begin position="90"/>
        <end position="110"/>
    </location>
</feature>
<dbReference type="PANTHER" id="PTHR31462">
    <property type="entry name" value="ENDOSOMAL/LYSOSOMAL POTASSIUM CHANNEL TMEM175"/>
    <property type="match status" value="1"/>
</dbReference>
<sequence length="209" mass="24147">MKGEIFDKQRVISFSDAVFSIAITLLVLDIVAPTYKELKAADTLQILQNRIPSIIGLIVSFIVIALYWVAHMRIMKYVSTINKKILRYNIFLLFFIVLLPFSTAFYVRGFMLKGPFAFYCFNLSAIGFFNYLLNIYIPKKEKGLTGITSVLAKYFKYRALIAFIIWVLAGIFAFLLPMFARLLFLFIFILEAILVKIYKKKLISEKTIV</sequence>
<evidence type="ECO:0000256" key="5">
    <source>
        <dbReference type="ARBA" id="ARBA00022692"/>
    </source>
</evidence>
<organism evidence="14 15">
    <name type="scientific">Polaribacter marinaquae</name>
    <dbReference type="NCBI Taxonomy" id="1642819"/>
    <lineage>
        <taxon>Bacteria</taxon>
        <taxon>Pseudomonadati</taxon>
        <taxon>Bacteroidota</taxon>
        <taxon>Flavobacteriia</taxon>
        <taxon>Flavobacteriales</taxon>
        <taxon>Flavobacteriaceae</taxon>
    </lineage>
</organism>
<keyword evidence="8 13" id="KW-1133">Transmembrane helix</keyword>
<dbReference type="RefSeq" id="WP_340934025.1">
    <property type="nucleotide sequence ID" value="NZ_CP150496.1"/>
</dbReference>
<name>A0ABZ2TSQ1_9FLAO</name>
<evidence type="ECO:0000256" key="10">
    <source>
        <dbReference type="ARBA" id="ARBA00023136"/>
    </source>
</evidence>
<dbReference type="Proteomes" id="UP001491088">
    <property type="component" value="Chromosome"/>
</dbReference>
<evidence type="ECO:0000256" key="7">
    <source>
        <dbReference type="ARBA" id="ARBA00022958"/>
    </source>
</evidence>
<evidence type="ECO:0000256" key="4">
    <source>
        <dbReference type="ARBA" id="ARBA00022538"/>
    </source>
</evidence>
<keyword evidence="15" id="KW-1185">Reference proteome</keyword>
<feature type="transmembrane region" description="Helical" evidence="13">
    <location>
        <begin position="116"/>
        <end position="137"/>
    </location>
</feature>
<keyword evidence="11" id="KW-0407">Ion channel</keyword>
<evidence type="ECO:0000313" key="15">
    <source>
        <dbReference type="Proteomes" id="UP001491088"/>
    </source>
</evidence>
<keyword evidence="3" id="KW-0813">Transport</keyword>
<keyword evidence="10 13" id="KW-0472">Membrane</keyword>
<feature type="transmembrane region" description="Helical" evidence="13">
    <location>
        <begin position="51"/>
        <end position="70"/>
    </location>
</feature>
<evidence type="ECO:0000256" key="8">
    <source>
        <dbReference type="ARBA" id="ARBA00022989"/>
    </source>
</evidence>
<comment type="subcellular location">
    <subcellularLocation>
        <location evidence="1">Membrane</location>
        <topology evidence="1">Multi-pass membrane protein</topology>
    </subcellularLocation>
</comment>
<evidence type="ECO:0000256" key="3">
    <source>
        <dbReference type="ARBA" id="ARBA00022448"/>
    </source>
</evidence>